<dbReference type="RefSeq" id="WP_231701515.1">
    <property type="nucleotide sequence ID" value="NZ_LT629736.1"/>
</dbReference>
<dbReference type="PROSITE" id="PS00141">
    <property type="entry name" value="ASP_PROTEASE"/>
    <property type="match status" value="1"/>
</dbReference>
<proteinExistence type="predicted"/>
<keyword evidence="1" id="KW-0812">Transmembrane</keyword>
<dbReference type="GO" id="GO:0006508">
    <property type="term" value="P:proteolysis"/>
    <property type="evidence" value="ECO:0007669"/>
    <property type="project" value="UniProtKB-KW"/>
</dbReference>
<reference evidence="3" key="1">
    <citation type="submission" date="2016-10" db="EMBL/GenBank/DDBJ databases">
        <authorList>
            <person name="Varghese N."/>
            <person name="Submissions S."/>
        </authorList>
    </citation>
    <scope>NUCLEOTIDE SEQUENCE [LARGE SCALE GENOMIC DNA]</scope>
    <source>
        <strain evidence="3">NRRL B-51270</strain>
    </source>
</reference>
<dbReference type="STRING" id="487184.SAMN05216421_0360"/>
<dbReference type="CDD" id="cd05483">
    <property type="entry name" value="retropepsin_like_bacteria"/>
    <property type="match status" value="1"/>
</dbReference>
<feature type="transmembrane region" description="Helical" evidence="1">
    <location>
        <begin position="12"/>
        <end position="32"/>
    </location>
</feature>
<dbReference type="InterPro" id="IPR011969">
    <property type="entry name" value="Clan_AA_Asp_peptidase_C"/>
</dbReference>
<dbReference type="SUPFAM" id="SSF50630">
    <property type="entry name" value="Acid proteases"/>
    <property type="match status" value="1"/>
</dbReference>
<dbReference type="NCBIfam" id="TIGR02281">
    <property type="entry name" value="clan_AA_DTGA"/>
    <property type="match status" value="1"/>
</dbReference>
<evidence type="ECO:0000256" key="1">
    <source>
        <dbReference type="SAM" id="Phobius"/>
    </source>
</evidence>
<dbReference type="InterPro" id="IPR034122">
    <property type="entry name" value="Retropepsin-like_bacterial"/>
</dbReference>
<sequence length="179" mass="19575">MNEPPVRETRRVGTVMLILAWVVGLGLAALWFSGVEQAQRNPNQNPDSRVTDEMVEVRLEDNRNGHYVLSGEINDVMVTLLLDTGATMVAVPAELAGDLALKRGPAFMVSTANGMAESYRTRIDTLRIGDIQLRDVDAAIVPGMGGNEVLLGMTALRQLDFTQRGGELVLRQTLTETNR</sequence>
<dbReference type="Pfam" id="PF13975">
    <property type="entry name" value="gag-asp_proteas"/>
    <property type="match status" value="1"/>
</dbReference>
<name>A0A1H1M2T1_9GAMM</name>
<keyword evidence="2" id="KW-0378">Hydrolase</keyword>
<evidence type="ECO:0000313" key="3">
    <source>
        <dbReference type="Proteomes" id="UP000243207"/>
    </source>
</evidence>
<dbReference type="Proteomes" id="UP000243207">
    <property type="component" value="Chromosome I"/>
</dbReference>
<dbReference type="InterPro" id="IPR021109">
    <property type="entry name" value="Peptidase_aspartic_dom_sf"/>
</dbReference>
<keyword evidence="1" id="KW-0472">Membrane</keyword>
<organism evidence="2 3">
    <name type="scientific">Halopseudomonas xinjiangensis</name>
    <dbReference type="NCBI Taxonomy" id="487184"/>
    <lineage>
        <taxon>Bacteria</taxon>
        <taxon>Pseudomonadati</taxon>
        <taxon>Pseudomonadota</taxon>
        <taxon>Gammaproteobacteria</taxon>
        <taxon>Pseudomonadales</taxon>
        <taxon>Pseudomonadaceae</taxon>
        <taxon>Halopseudomonas</taxon>
    </lineage>
</organism>
<keyword evidence="1" id="KW-1133">Transmembrane helix</keyword>
<dbReference type="Gene3D" id="2.40.70.10">
    <property type="entry name" value="Acid Proteases"/>
    <property type="match status" value="1"/>
</dbReference>
<dbReference type="InterPro" id="IPR001969">
    <property type="entry name" value="Aspartic_peptidase_AS"/>
</dbReference>
<dbReference type="AlphaFoldDB" id="A0A1H1M2T1"/>
<accession>A0A1H1M2T1</accession>
<dbReference type="EMBL" id="LT629736">
    <property type="protein sequence ID" value="SDR81056.1"/>
    <property type="molecule type" value="Genomic_DNA"/>
</dbReference>
<gene>
    <name evidence="2" type="ORF">SAMN05216421_0360</name>
</gene>
<keyword evidence="3" id="KW-1185">Reference proteome</keyword>
<evidence type="ECO:0000313" key="2">
    <source>
        <dbReference type="EMBL" id="SDR81056.1"/>
    </source>
</evidence>
<dbReference type="GO" id="GO:0004190">
    <property type="term" value="F:aspartic-type endopeptidase activity"/>
    <property type="evidence" value="ECO:0007669"/>
    <property type="project" value="InterPro"/>
</dbReference>
<keyword evidence="2" id="KW-0645">Protease</keyword>
<protein>
    <submittedName>
        <fullName evidence="2">Aspartyl protease family protein</fullName>
    </submittedName>
</protein>